<evidence type="ECO:0000259" key="7">
    <source>
        <dbReference type="PROSITE" id="PS51846"/>
    </source>
</evidence>
<evidence type="ECO:0000256" key="3">
    <source>
        <dbReference type="PROSITE-ProRule" id="PRU00703"/>
    </source>
</evidence>
<dbReference type="EMBL" id="JAWLUK010000034">
    <property type="protein sequence ID" value="MDV7178241.1"/>
    <property type="molecule type" value="Genomic_DNA"/>
</dbReference>
<evidence type="ECO:0000259" key="6">
    <source>
        <dbReference type="PROSITE" id="PS51371"/>
    </source>
</evidence>
<dbReference type="PROSITE" id="PS51371">
    <property type="entry name" value="CBS"/>
    <property type="match status" value="1"/>
</dbReference>
<organism evidence="8 9">
    <name type="scientific">Micrococcus yunnanensis</name>
    <dbReference type="NCBI Taxonomy" id="566027"/>
    <lineage>
        <taxon>Bacteria</taxon>
        <taxon>Bacillati</taxon>
        <taxon>Actinomycetota</taxon>
        <taxon>Actinomycetes</taxon>
        <taxon>Micrococcales</taxon>
        <taxon>Micrococcaceae</taxon>
        <taxon>Micrococcus</taxon>
    </lineage>
</organism>
<dbReference type="PROSITE" id="PS51846">
    <property type="entry name" value="CNNM"/>
    <property type="match status" value="1"/>
</dbReference>
<dbReference type="InterPro" id="IPR000644">
    <property type="entry name" value="CBS_dom"/>
</dbReference>
<dbReference type="GeneID" id="93362656"/>
<dbReference type="RefSeq" id="WP_036337237.1">
    <property type="nucleotide sequence ID" value="NZ_BAAAYW010000030.1"/>
</dbReference>
<sequence length="338" mass="35516">MHGPLIVMLVTTALIVLSAIFVIMEFSLLGARRHRLEAEAGRSRAARAALKGVDELTLMLAAAQLGITLCTFALGAITKPAVDAWLGPVLEDWGIPAAAAGTASFVLSLLAVTFLHLVIGEMAPKSWAIAHPETAAKAVAVPARAFVWTVRPLLLLANRLANRLVTLSGVTPVDQAAVGGYDAAAIRQLVEHSAAAGTLDRQNHEALAGALDLQTLTLGDLLPQGQHPVKVAPDADVEAVQNAAACSGHLRILVQPDHTPESVPGVVHVRDTLTMEPSAPIQPLIQQALTLPSTTPLHEALASMRRNSRQLAAVTQDNRFTGVVTLTDVLRGVLPRAA</sequence>
<feature type="transmembrane region" description="Helical" evidence="5">
    <location>
        <begin position="52"/>
        <end position="77"/>
    </location>
</feature>
<evidence type="ECO:0000256" key="4">
    <source>
        <dbReference type="PROSITE-ProRule" id="PRU01193"/>
    </source>
</evidence>
<dbReference type="PANTHER" id="PTHR43099:SF5">
    <property type="entry name" value="HLYC_CORC FAMILY TRANSPORTER"/>
    <property type="match status" value="1"/>
</dbReference>
<keyword evidence="4 5" id="KW-1133">Transmembrane helix</keyword>
<dbReference type="Gene3D" id="3.10.580.10">
    <property type="entry name" value="CBS-domain"/>
    <property type="match status" value="1"/>
</dbReference>
<name>A0AAP5T8W6_9MICC</name>
<dbReference type="SUPFAM" id="SSF54631">
    <property type="entry name" value="CBS-domain pair"/>
    <property type="match status" value="1"/>
</dbReference>
<reference evidence="8" key="1">
    <citation type="submission" date="2023-10" db="EMBL/GenBank/DDBJ databases">
        <title>Development of a sustainable strategy for remediation of hydrocarbon-contaminated territories based on the waste exchange concept.</title>
        <authorList>
            <person name="Krivoruchko A."/>
        </authorList>
    </citation>
    <scope>NUCLEOTIDE SEQUENCE</scope>
    <source>
        <strain evidence="8">IEGM 1325</strain>
    </source>
</reference>
<proteinExistence type="predicted"/>
<evidence type="ECO:0000256" key="2">
    <source>
        <dbReference type="ARBA" id="ARBA00022475"/>
    </source>
</evidence>
<accession>A0AAP5T8W6</accession>
<feature type="domain" description="CNNM transmembrane" evidence="7">
    <location>
        <begin position="1"/>
        <end position="203"/>
    </location>
</feature>
<gene>
    <name evidence="8" type="ORF">R4064_11495</name>
</gene>
<dbReference type="InterPro" id="IPR051676">
    <property type="entry name" value="UPF0053_domain"/>
</dbReference>
<evidence type="ECO:0000256" key="1">
    <source>
        <dbReference type="ARBA" id="ARBA00004651"/>
    </source>
</evidence>
<keyword evidence="2" id="KW-1003">Cell membrane</keyword>
<dbReference type="GO" id="GO:0005886">
    <property type="term" value="C:plasma membrane"/>
    <property type="evidence" value="ECO:0007669"/>
    <property type="project" value="UniProtKB-SubCell"/>
</dbReference>
<dbReference type="InterPro" id="IPR002550">
    <property type="entry name" value="CNNM"/>
</dbReference>
<feature type="transmembrane region" description="Helical" evidence="5">
    <location>
        <begin position="97"/>
        <end position="119"/>
    </location>
</feature>
<keyword evidence="4 5" id="KW-0472">Membrane</keyword>
<comment type="subcellular location">
    <subcellularLocation>
        <location evidence="1">Cell membrane</location>
        <topology evidence="1">Multi-pass membrane protein</topology>
    </subcellularLocation>
</comment>
<feature type="transmembrane region" description="Helical" evidence="5">
    <location>
        <begin position="6"/>
        <end position="31"/>
    </location>
</feature>
<feature type="domain" description="CBS" evidence="6">
    <location>
        <begin position="284"/>
        <end position="338"/>
    </location>
</feature>
<dbReference type="Pfam" id="PF01595">
    <property type="entry name" value="CNNM"/>
    <property type="match status" value="1"/>
</dbReference>
<evidence type="ECO:0000313" key="8">
    <source>
        <dbReference type="EMBL" id="MDV7178241.1"/>
    </source>
</evidence>
<dbReference type="Pfam" id="PF00571">
    <property type="entry name" value="CBS"/>
    <property type="match status" value="1"/>
</dbReference>
<dbReference type="PANTHER" id="PTHR43099">
    <property type="entry name" value="UPF0053 PROTEIN YRKA"/>
    <property type="match status" value="1"/>
</dbReference>
<comment type="caution">
    <text evidence="8">The sequence shown here is derived from an EMBL/GenBank/DDBJ whole genome shotgun (WGS) entry which is preliminary data.</text>
</comment>
<keyword evidence="3" id="KW-0129">CBS domain</keyword>
<dbReference type="Proteomes" id="UP001185728">
    <property type="component" value="Unassembled WGS sequence"/>
</dbReference>
<dbReference type="AlphaFoldDB" id="A0AAP5T8W6"/>
<evidence type="ECO:0000313" key="9">
    <source>
        <dbReference type="Proteomes" id="UP001185728"/>
    </source>
</evidence>
<evidence type="ECO:0000256" key="5">
    <source>
        <dbReference type="SAM" id="Phobius"/>
    </source>
</evidence>
<protein>
    <submittedName>
        <fullName evidence="8">CNNM domain-containing protein</fullName>
    </submittedName>
</protein>
<dbReference type="Gene3D" id="3.90.1280.20">
    <property type="match status" value="1"/>
</dbReference>
<dbReference type="InterPro" id="IPR046342">
    <property type="entry name" value="CBS_dom_sf"/>
</dbReference>
<keyword evidence="4 5" id="KW-0812">Transmembrane</keyword>